<feature type="region of interest" description="Disordered" evidence="1">
    <location>
        <begin position="272"/>
        <end position="438"/>
    </location>
</feature>
<dbReference type="VEuPathDB" id="PiroplasmaDB:BEWA_027300"/>
<accession>L0AY12</accession>
<evidence type="ECO:0000313" key="3">
    <source>
        <dbReference type="Proteomes" id="UP000031512"/>
    </source>
</evidence>
<organism evidence="2 3">
    <name type="scientific">Theileria equi strain WA</name>
    <dbReference type="NCBI Taxonomy" id="1537102"/>
    <lineage>
        <taxon>Eukaryota</taxon>
        <taxon>Sar</taxon>
        <taxon>Alveolata</taxon>
        <taxon>Apicomplexa</taxon>
        <taxon>Aconoidasida</taxon>
        <taxon>Piroplasmida</taxon>
        <taxon>Theileriidae</taxon>
        <taxon>Theileria</taxon>
    </lineage>
</organism>
<dbReference type="EMBL" id="CP001669">
    <property type="protein sequence ID" value="AFZ79881.1"/>
    <property type="molecule type" value="Genomic_DNA"/>
</dbReference>
<feature type="compositionally biased region" description="Acidic residues" evidence="1">
    <location>
        <begin position="984"/>
        <end position="1016"/>
    </location>
</feature>
<dbReference type="InterPro" id="IPR007480">
    <property type="entry name" value="DUF529"/>
</dbReference>
<reference evidence="2 3" key="1">
    <citation type="journal article" date="2012" name="BMC Genomics">
        <title>Comparative genomic analysis and phylogenetic position of Theileria equi.</title>
        <authorList>
            <person name="Kappmeyer L.S."/>
            <person name="Thiagarajan M."/>
            <person name="Herndon D.R."/>
            <person name="Ramsay J.D."/>
            <person name="Caler E."/>
            <person name="Djikeng A."/>
            <person name="Gillespie J.J."/>
            <person name="Lau A.O."/>
            <person name="Roalson E.H."/>
            <person name="Silva J.C."/>
            <person name="Silva M.G."/>
            <person name="Suarez C.E."/>
            <person name="Ueti M.W."/>
            <person name="Nene V.M."/>
            <person name="Mealey R.H."/>
            <person name="Knowles D.P."/>
            <person name="Brayton K.A."/>
        </authorList>
    </citation>
    <scope>NUCLEOTIDE SEQUENCE [LARGE SCALE GENOMIC DNA]</scope>
    <source>
        <strain evidence="2 3">WA</strain>
    </source>
</reference>
<dbReference type="OrthoDB" id="365914at2759"/>
<dbReference type="Pfam" id="PF04385">
    <property type="entry name" value="FAINT"/>
    <property type="match status" value="1"/>
</dbReference>
<dbReference type="eggNOG" id="ENOG502QXDI">
    <property type="taxonomic scope" value="Eukaryota"/>
</dbReference>
<evidence type="ECO:0000313" key="2">
    <source>
        <dbReference type="EMBL" id="AFZ79881.1"/>
    </source>
</evidence>
<dbReference type="RefSeq" id="XP_004829547.1">
    <property type="nucleotide sequence ID" value="XM_004829490.1"/>
</dbReference>
<dbReference type="AlphaFoldDB" id="L0AY12"/>
<proteinExistence type="predicted"/>
<gene>
    <name evidence="2" type="ORF">BEWA_027300</name>
</gene>
<evidence type="ECO:0008006" key="4">
    <source>
        <dbReference type="Google" id="ProtNLM"/>
    </source>
</evidence>
<feature type="compositionally biased region" description="Basic and acidic residues" evidence="1">
    <location>
        <begin position="349"/>
        <end position="366"/>
    </location>
</feature>
<evidence type="ECO:0000256" key="1">
    <source>
        <dbReference type="SAM" id="MobiDB-lite"/>
    </source>
</evidence>
<feature type="region of interest" description="Disordered" evidence="1">
    <location>
        <begin position="978"/>
        <end position="1016"/>
    </location>
</feature>
<name>L0AY12_THEEQ</name>
<dbReference type="Proteomes" id="UP000031512">
    <property type="component" value="Chromosome 1"/>
</dbReference>
<sequence length="1155" mass="131739">MFNYLGTSYRKDMIVFTLYFILFLTKLCYCGNAEVTVPSVNTTFDLSSPDPSLVRDYESTINGVVYRSFFPKGLLFSKVIDGEVTLWEGKGEERCISVEYITKETSTLISIGINTGDGYTDNYFEKLDGKWSGLTTETFKEKFNKVTGRSQRTIPVTLDLSNPSESNICTKNYSYNGIMFNNFSPNEGYHIGYIVDGKAPVWIGEEETRCISTGYSTKGDFSLLTVEVDNSVSIQAKYFERVGSEWKSITGYEFKEKISAMIGRFVEYSGNDQSLASPENSHPEETVETPAGTDEVHSETPLHPVNGLADDNADVPPFESSKDPREVTSPPSQQNEGPKVPVEPTIEQNEPKEEAPKESKVEDAKAVVETPVEEAKPEVAPAESNENGSESGDVDESPKENEPTLTPTKEPKKRLKGRYPKDIAEQESPELEELNPVPDFKSKVDSTLFDVEEGEEDGVPVLELKAKPRVTVTRFSYDGKKIWSGVGRFSTFFCSSSTLYFDGDKPVLSVVISKDKSCRFEATYRYLDGKHWRNCTLRNHNRKLKVLKNKCKPEDASPGVIDVNSPDGSLCKMFKCIMDGVETLLCVPSFGLREINSGSLRIWKADKYCDICTLLKIHHKDGQPVLIHFTVECGSKLSGYALLKCGKLWKNIDNYDTEVKRFVAGTNSIRGFVLDLTDVEESEECKVFKANQFGVYITIFVPTPGFYTTRITYGECLIYVCCQENCEHAKIVKMHEFGSMTLINFVISDLNGAREYYYVKDGATIYITEANKKVNLIFYKHPTKVSRISKPEDERAVTRHYFIPIYYITFPGYKRKCSRTYRFWVKEKDLIKLHSVKWPTRRSKHPDVNLCTSKSEIKADPVWCKRDVQSINEYVYKIRSNLYNRYIVSGRCSGGQGYSGLAYLPWLIPKKLTEIVYAQYKRVSEVRNISNSFLPIEKHFNTSSLLPRLSTRSLVQNFKYTVLVIAKLLRNTQDADFDVRGEKEDGDDDTYEEDPEVEDDDVEQDEEEEDEEADGEVDEMFVPSLRFMEHLESALDGSLTYNYFFEAFVNNLYWVDVFVYWMDTNFTTKCCFTDTECRLIKHLGENKGAPYSAFLGLEYFCRLFCFDTLYISLLERIERRAGQCLTYLPITQLLIQYLTFVASDYSKTQEYGLDD</sequence>
<keyword evidence="3" id="KW-1185">Reference proteome</keyword>
<dbReference type="GeneID" id="15806023"/>
<protein>
    <recommendedName>
        <fullName evidence="4">Signal peptide containing protein</fullName>
    </recommendedName>
</protein>
<dbReference type="KEGG" id="beq:BEWA_027300"/>